<protein>
    <submittedName>
        <fullName evidence="1">Uncharacterized protein</fullName>
    </submittedName>
</protein>
<sequence length="38" mass="4147">MSEDRVGLLSCIFLRGEWERGGLVQIVGSLVIRVASIS</sequence>
<proteinExistence type="predicted"/>
<accession>A0A7G9YL25</accession>
<evidence type="ECO:0000313" key="1">
    <source>
        <dbReference type="EMBL" id="QNO48709.1"/>
    </source>
</evidence>
<dbReference type="EMBL" id="MT631359">
    <property type="protein sequence ID" value="QNO48709.1"/>
    <property type="molecule type" value="Genomic_DNA"/>
</dbReference>
<name>A0A7G9YL25_9EURY</name>
<reference evidence="1" key="1">
    <citation type="submission" date="2020-06" db="EMBL/GenBank/DDBJ databases">
        <title>Unique genomic features of the anaerobic methanotrophic archaea.</title>
        <authorList>
            <person name="Chadwick G.L."/>
            <person name="Skennerton C.T."/>
            <person name="Laso-Perez R."/>
            <person name="Leu A.O."/>
            <person name="Speth D.R."/>
            <person name="Yu H."/>
            <person name="Morgan-Lang C."/>
            <person name="Hatzenpichler R."/>
            <person name="Goudeau D."/>
            <person name="Malmstrom R."/>
            <person name="Brazelton W.J."/>
            <person name="Woyke T."/>
            <person name="Hallam S.J."/>
            <person name="Tyson G.W."/>
            <person name="Wegener G."/>
            <person name="Boetius A."/>
            <person name="Orphan V."/>
        </authorList>
    </citation>
    <scope>NUCLEOTIDE SEQUENCE</scope>
</reference>
<gene>
    <name evidence="1" type="ORF">MNILOELO_00011</name>
</gene>
<organism evidence="1">
    <name type="scientific">Candidatus Methanogaster sp. ANME-2c ERB4</name>
    <dbReference type="NCBI Taxonomy" id="2759911"/>
    <lineage>
        <taxon>Archaea</taxon>
        <taxon>Methanobacteriati</taxon>
        <taxon>Methanobacteriota</taxon>
        <taxon>Stenosarchaea group</taxon>
        <taxon>Methanomicrobia</taxon>
        <taxon>Methanosarcinales</taxon>
        <taxon>ANME-2 cluster</taxon>
        <taxon>Candidatus Methanogasteraceae</taxon>
        <taxon>Candidatus Methanogaster</taxon>
    </lineage>
</organism>
<dbReference type="AlphaFoldDB" id="A0A7G9YL25"/>